<keyword evidence="8" id="KW-0732">Signal</keyword>
<evidence type="ECO:0000256" key="6">
    <source>
        <dbReference type="PROSITE-ProRule" id="PRU00339"/>
    </source>
</evidence>
<dbReference type="Gene3D" id="1.25.40.10">
    <property type="entry name" value="Tetratricopeptide repeat domain"/>
    <property type="match status" value="2"/>
</dbReference>
<dbReference type="GO" id="GO:0000155">
    <property type="term" value="F:phosphorelay sensor kinase activity"/>
    <property type="evidence" value="ECO:0007669"/>
    <property type="project" value="InterPro"/>
</dbReference>
<feature type="domain" description="Histidine kinase" evidence="9">
    <location>
        <begin position="429"/>
        <end position="644"/>
    </location>
</feature>
<proteinExistence type="predicted"/>
<evidence type="ECO:0000313" key="11">
    <source>
        <dbReference type="Proteomes" id="UP000266292"/>
    </source>
</evidence>
<evidence type="ECO:0000313" key="10">
    <source>
        <dbReference type="EMBL" id="ARS35774.1"/>
    </source>
</evidence>
<keyword evidence="7" id="KW-1133">Transmembrane helix</keyword>
<dbReference type="Pfam" id="PF13424">
    <property type="entry name" value="TPR_12"/>
    <property type="match status" value="2"/>
</dbReference>
<keyword evidence="7" id="KW-0812">Transmembrane</keyword>
<keyword evidence="7" id="KW-0472">Membrane</keyword>
<evidence type="ECO:0000256" key="4">
    <source>
        <dbReference type="ARBA" id="ARBA00022679"/>
    </source>
</evidence>
<evidence type="ECO:0000256" key="8">
    <source>
        <dbReference type="SAM" id="SignalP"/>
    </source>
</evidence>
<evidence type="ECO:0000256" key="7">
    <source>
        <dbReference type="SAM" id="Phobius"/>
    </source>
</evidence>
<dbReference type="AlphaFoldDB" id="A0A1X9YSH2"/>
<evidence type="ECO:0000256" key="5">
    <source>
        <dbReference type="ARBA" id="ARBA00022777"/>
    </source>
</evidence>
<feature type="repeat" description="TPR" evidence="6">
    <location>
        <begin position="158"/>
        <end position="191"/>
    </location>
</feature>
<dbReference type="SMART" id="SM00028">
    <property type="entry name" value="TPR"/>
    <property type="match status" value="5"/>
</dbReference>
<dbReference type="PROSITE" id="PS50005">
    <property type="entry name" value="TPR"/>
    <property type="match status" value="3"/>
</dbReference>
<keyword evidence="6" id="KW-0802">TPR repeat</keyword>
<dbReference type="InterPro" id="IPR019734">
    <property type="entry name" value="TPR_rpt"/>
</dbReference>
<dbReference type="SUPFAM" id="SSF48452">
    <property type="entry name" value="TPR-like"/>
    <property type="match status" value="1"/>
</dbReference>
<gene>
    <name evidence="10" type="ORF">CA264_10155</name>
</gene>
<dbReference type="InterPro" id="IPR004358">
    <property type="entry name" value="Sig_transdc_His_kin-like_C"/>
</dbReference>
<reference evidence="11" key="1">
    <citation type="submission" date="2017-05" db="EMBL/GenBank/DDBJ databases">
        <authorList>
            <person name="Ray J."/>
            <person name="Price M."/>
            <person name="Deutschbauer A."/>
        </authorList>
    </citation>
    <scope>NUCLEOTIDE SEQUENCE [LARGE SCALE GENOMIC DNA]</scope>
    <source>
        <strain evidence="11">DSM 19842</strain>
    </source>
</reference>
<evidence type="ECO:0000256" key="3">
    <source>
        <dbReference type="ARBA" id="ARBA00022553"/>
    </source>
</evidence>
<evidence type="ECO:0000259" key="9">
    <source>
        <dbReference type="PROSITE" id="PS50109"/>
    </source>
</evidence>
<dbReference type="InterPro" id="IPR003594">
    <property type="entry name" value="HATPase_dom"/>
</dbReference>
<dbReference type="Pfam" id="PF02518">
    <property type="entry name" value="HATPase_c"/>
    <property type="match status" value="1"/>
</dbReference>
<dbReference type="InterPro" id="IPR003661">
    <property type="entry name" value="HisK_dim/P_dom"/>
</dbReference>
<organism evidence="10 11">
    <name type="scientific">Pontibacter actiniarum</name>
    <dbReference type="NCBI Taxonomy" id="323450"/>
    <lineage>
        <taxon>Bacteria</taxon>
        <taxon>Pseudomonadati</taxon>
        <taxon>Bacteroidota</taxon>
        <taxon>Cytophagia</taxon>
        <taxon>Cytophagales</taxon>
        <taxon>Hymenobacteraceae</taxon>
        <taxon>Pontibacter</taxon>
    </lineage>
</organism>
<dbReference type="PANTHER" id="PTHR43047:SF72">
    <property type="entry name" value="OSMOSENSING HISTIDINE PROTEIN KINASE SLN1"/>
    <property type="match status" value="1"/>
</dbReference>
<feature type="signal peptide" evidence="8">
    <location>
        <begin position="1"/>
        <end position="17"/>
    </location>
</feature>
<keyword evidence="11" id="KW-1185">Reference proteome</keyword>
<dbReference type="InterPro" id="IPR005467">
    <property type="entry name" value="His_kinase_dom"/>
</dbReference>
<dbReference type="EMBL" id="CP021235">
    <property type="protein sequence ID" value="ARS35774.1"/>
    <property type="molecule type" value="Genomic_DNA"/>
</dbReference>
<comment type="catalytic activity">
    <reaction evidence="1">
        <text>ATP + protein L-histidine = ADP + protein N-phospho-L-histidine.</text>
        <dbReference type="EC" id="2.7.13.3"/>
    </reaction>
</comment>
<protein>
    <recommendedName>
        <fullName evidence="2">histidine kinase</fullName>
        <ecNumber evidence="2">2.7.13.3</ecNumber>
    </recommendedName>
</protein>
<dbReference type="RefSeq" id="WP_025606861.1">
    <property type="nucleotide sequence ID" value="NZ_CP021235.1"/>
</dbReference>
<dbReference type="Gene3D" id="3.30.565.10">
    <property type="entry name" value="Histidine kinase-like ATPase, C-terminal domain"/>
    <property type="match status" value="1"/>
</dbReference>
<feature type="repeat" description="TPR" evidence="6">
    <location>
        <begin position="118"/>
        <end position="151"/>
    </location>
</feature>
<dbReference type="Gene3D" id="1.10.287.130">
    <property type="match status" value="1"/>
</dbReference>
<dbReference type="InterPro" id="IPR011990">
    <property type="entry name" value="TPR-like_helical_dom_sf"/>
</dbReference>
<keyword evidence="3" id="KW-0597">Phosphoprotein</keyword>
<feature type="chain" id="PRO_5011011705" description="histidine kinase" evidence="8">
    <location>
        <begin position="18"/>
        <end position="658"/>
    </location>
</feature>
<dbReference type="OrthoDB" id="9810447at2"/>
<dbReference type="GO" id="GO:0005886">
    <property type="term" value="C:plasma membrane"/>
    <property type="evidence" value="ECO:0007669"/>
    <property type="project" value="TreeGrafter"/>
</dbReference>
<accession>A0A1X9YSH2</accession>
<dbReference type="PRINTS" id="PR00344">
    <property type="entry name" value="BCTRLSENSOR"/>
</dbReference>
<dbReference type="InterPro" id="IPR036097">
    <property type="entry name" value="HisK_dim/P_sf"/>
</dbReference>
<dbReference type="KEGG" id="pact:CA264_10155"/>
<dbReference type="EC" id="2.7.13.3" evidence="2"/>
<evidence type="ECO:0000256" key="2">
    <source>
        <dbReference type="ARBA" id="ARBA00012438"/>
    </source>
</evidence>
<dbReference type="STRING" id="709015.GCA_000472485_02049"/>
<keyword evidence="4" id="KW-0808">Transferase</keyword>
<dbReference type="GO" id="GO:0009927">
    <property type="term" value="F:histidine phosphotransfer kinase activity"/>
    <property type="evidence" value="ECO:0007669"/>
    <property type="project" value="TreeGrafter"/>
</dbReference>
<dbReference type="Proteomes" id="UP000266292">
    <property type="component" value="Chromosome"/>
</dbReference>
<name>A0A1X9YSH2_9BACT</name>
<dbReference type="SUPFAM" id="SSF55874">
    <property type="entry name" value="ATPase domain of HSP90 chaperone/DNA topoisomerase II/histidine kinase"/>
    <property type="match status" value="1"/>
</dbReference>
<dbReference type="InterPro" id="IPR036890">
    <property type="entry name" value="HATPase_C_sf"/>
</dbReference>
<keyword evidence="5" id="KW-0418">Kinase</keyword>
<feature type="transmembrane region" description="Helical" evidence="7">
    <location>
        <begin position="358"/>
        <end position="376"/>
    </location>
</feature>
<dbReference type="PROSITE" id="PS50293">
    <property type="entry name" value="TPR_REGION"/>
    <property type="match status" value="1"/>
</dbReference>
<dbReference type="PROSITE" id="PS50109">
    <property type="entry name" value="HIS_KIN"/>
    <property type="match status" value="1"/>
</dbReference>
<sequence>MKIFLVLLLLLAGPLQAQRALEDSLRAELARATTDSARVRLHCGLSEQYLLADPAKARMHAQAANKLALAAGLVAGRAEAVHLLGRAHLALGEYDQAMRCHLSALQAREQLEDTAGVITSLLSLGNVYIRIEDNERALRHYRRALELAKTTNDVLRLSKTYNNLGNVHEVKGQYRQALRCFQHAARLQKEIGDRRAWAISLHNIGNVHVYLGQPEQGLPFLFQSVRLNEEIGNEMIRLSSLVKIADIYHAVGKQGLARRYALEGLAIAEQTGSSKKIAEAAQGLHAIYAAMGDSGQAYSYLSLYTRHSELLNAERRKELEAELTARYEALQREQENRLLKAEGEQKGAQIASQRRALLLQWTLILLLLVLLGLLYVNRRRLKATHADLRVAYGQVQEQQAEILAQAMALQEQNQQLERHNAFKNKVFSIVSHDLRSPFNTVKGVLGLAQQKHMSEGETRHLFGLLDKAMEVATGMLDNVLVWAKSQLDVAGSEAQPVELYAVAEQSVLQVRSEAEAKDIRLVNQVSRHLVALADRERLAFALRNLLTNAVKFSYPGKEVRLQAGESGGKVILSVLDQGRGMSAVHLEKLFSERRFTTLGTANEKGTGLGLMLCKELVESFGGCIQVESEQGKGSVFTIMLSAVIGEAVVARQEKPVSS</sequence>
<evidence type="ECO:0000256" key="1">
    <source>
        <dbReference type="ARBA" id="ARBA00000085"/>
    </source>
</evidence>
<dbReference type="CDD" id="cd00082">
    <property type="entry name" value="HisKA"/>
    <property type="match status" value="1"/>
</dbReference>
<dbReference type="PANTHER" id="PTHR43047">
    <property type="entry name" value="TWO-COMPONENT HISTIDINE PROTEIN KINASE"/>
    <property type="match status" value="1"/>
</dbReference>
<dbReference type="SMART" id="SM00388">
    <property type="entry name" value="HisKA"/>
    <property type="match status" value="1"/>
</dbReference>
<dbReference type="SMART" id="SM00387">
    <property type="entry name" value="HATPase_c"/>
    <property type="match status" value="1"/>
</dbReference>
<dbReference type="SUPFAM" id="SSF47384">
    <property type="entry name" value="Homodimeric domain of signal transducing histidine kinase"/>
    <property type="match status" value="1"/>
</dbReference>
<feature type="repeat" description="TPR" evidence="6">
    <location>
        <begin position="78"/>
        <end position="111"/>
    </location>
</feature>